<sequence>MEINKSDIRGILDKYGKLTVAAEEVSDDTDLFTVGLTSHATVNVMLGLEDLYDVEFPEEILKKSTFSSVNSLASALSTLVAAGV</sequence>
<keyword evidence="3" id="KW-1185">Reference proteome</keyword>
<dbReference type="Gene3D" id="1.10.1200.10">
    <property type="entry name" value="ACP-like"/>
    <property type="match status" value="1"/>
</dbReference>
<dbReference type="PROSITE" id="PS50075">
    <property type="entry name" value="CARRIER"/>
    <property type="match status" value="1"/>
</dbReference>
<feature type="domain" description="Carrier" evidence="1">
    <location>
        <begin position="2"/>
        <end position="80"/>
    </location>
</feature>
<evidence type="ECO:0000313" key="2">
    <source>
        <dbReference type="EMBL" id="KNA89526.1"/>
    </source>
</evidence>
<dbReference type="SUPFAM" id="SSF47336">
    <property type="entry name" value="ACP-like"/>
    <property type="match status" value="1"/>
</dbReference>
<dbReference type="Proteomes" id="UP000037247">
    <property type="component" value="Unassembled WGS sequence"/>
</dbReference>
<dbReference type="NCBIfam" id="NF005480">
    <property type="entry name" value="PRK07081.1"/>
    <property type="match status" value="1"/>
</dbReference>
<reference evidence="2 3" key="1">
    <citation type="submission" date="2015-05" db="EMBL/GenBank/DDBJ databases">
        <title>Draft genome sequence of the bacterium Gordonia jacobaea a new member of the Gordonia genus.</title>
        <authorList>
            <person name="Jimenez-Galisteo G."/>
            <person name="Dominguez A."/>
            <person name="Munoz E."/>
            <person name="Vinas M."/>
        </authorList>
    </citation>
    <scope>NUCLEOTIDE SEQUENCE [LARGE SCALE GENOMIC DNA]</scope>
    <source>
        <strain evidence="3">mv1</strain>
    </source>
</reference>
<proteinExistence type="predicted"/>
<dbReference type="Pfam" id="PF00550">
    <property type="entry name" value="PP-binding"/>
    <property type="match status" value="1"/>
</dbReference>
<accession>A0ABR5I7I5</accession>
<organism evidence="2 3">
    <name type="scientific">Gordonia jacobaea</name>
    <dbReference type="NCBI Taxonomy" id="122202"/>
    <lineage>
        <taxon>Bacteria</taxon>
        <taxon>Bacillati</taxon>
        <taxon>Actinomycetota</taxon>
        <taxon>Actinomycetes</taxon>
        <taxon>Mycobacteriales</taxon>
        <taxon>Gordoniaceae</taxon>
        <taxon>Gordonia</taxon>
    </lineage>
</organism>
<name>A0ABR5I7I5_9ACTN</name>
<evidence type="ECO:0000313" key="3">
    <source>
        <dbReference type="Proteomes" id="UP000037247"/>
    </source>
</evidence>
<dbReference type="EMBL" id="LDTZ01000024">
    <property type="protein sequence ID" value="KNA89526.1"/>
    <property type="molecule type" value="Genomic_DNA"/>
</dbReference>
<comment type="caution">
    <text evidence="2">The sequence shown here is derived from an EMBL/GenBank/DDBJ whole genome shotgun (WGS) entry which is preliminary data.</text>
</comment>
<protein>
    <submittedName>
        <fullName evidence="2">Acyl carrier protein</fullName>
    </submittedName>
</protein>
<gene>
    <name evidence="2" type="ORF">ABW18_20285</name>
</gene>
<dbReference type="InterPro" id="IPR009081">
    <property type="entry name" value="PP-bd_ACP"/>
</dbReference>
<dbReference type="RefSeq" id="WP_064866531.1">
    <property type="nucleotide sequence ID" value="NZ_LDTZ01000024.1"/>
</dbReference>
<evidence type="ECO:0000259" key="1">
    <source>
        <dbReference type="PROSITE" id="PS50075"/>
    </source>
</evidence>
<dbReference type="InterPro" id="IPR036736">
    <property type="entry name" value="ACP-like_sf"/>
</dbReference>